<keyword evidence="4 6" id="KW-0067">ATP-binding</keyword>
<keyword evidence="3" id="KW-0418">Kinase</keyword>
<evidence type="ECO:0000256" key="7">
    <source>
        <dbReference type="SAM" id="MobiDB-lite"/>
    </source>
</evidence>
<evidence type="ECO:0000313" key="9">
    <source>
        <dbReference type="WBParaSite" id="SSLN_0001412001-mRNA-1"/>
    </source>
</evidence>
<dbReference type="PROSITE" id="PS00108">
    <property type="entry name" value="PROTEIN_KINASE_ST"/>
    <property type="match status" value="1"/>
</dbReference>
<name>A0A183TAV7_SCHSO</name>
<reference evidence="9" key="1">
    <citation type="submission" date="2016-06" db="UniProtKB">
        <authorList>
            <consortium name="WormBaseParasite"/>
        </authorList>
    </citation>
    <scope>IDENTIFICATION</scope>
</reference>
<evidence type="ECO:0000256" key="3">
    <source>
        <dbReference type="ARBA" id="ARBA00022777"/>
    </source>
</evidence>
<feature type="region of interest" description="Disordered" evidence="7">
    <location>
        <begin position="756"/>
        <end position="781"/>
    </location>
</feature>
<dbReference type="WBParaSite" id="SSLN_0001412001-mRNA-1">
    <property type="protein sequence ID" value="SSLN_0001412001-mRNA-1"/>
    <property type="gene ID" value="SSLN_0001412001"/>
</dbReference>
<comment type="similarity">
    <text evidence="5">Belongs to the protein kinase superfamily. Ser/Thr protein kinase family. GCN2 subfamily.</text>
</comment>
<feature type="compositionally biased region" description="Basic and acidic residues" evidence="7">
    <location>
        <begin position="820"/>
        <end position="834"/>
    </location>
</feature>
<feature type="region of interest" description="Disordered" evidence="7">
    <location>
        <begin position="543"/>
        <end position="597"/>
    </location>
</feature>
<evidence type="ECO:0000259" key="8">
    <source>
        <dbReference type="PROSITE" id="PS50011"/>
    </source>
</evidence>
<organism evidence="9">
    <name type="scientific">Schistocephalus solidus</name>
    <name type="common">Tapeworm</name>
    <dbReference type="NCBI Taxonomy" id="70667"/>
    <lineage>
        <taxon>Eukaryota</taxon>
        <taxon>Metazoa</taxon>
        <taxon>Spiralia</taxon>
        <taxon>Lophotrochozoa</taxon>
        <taxon>Platyhelminthes</taxon>
        <taxon>Cestoda</taxon>
        <taxon>Eucestoda</taxon>
        <taxon>Diphyllobothriidea</taxon>
        <taxon>Diphyllobothriidae</taxon>
        <taxon>Schistocephalus</taxon>
    </lineage>
</organism>
<dbReference type="AlphaFoldDB" id="A0A183TAV7"/>
<accession>A0A183TAV7</accession>
<dbReference type="GO" id="GO:0005524">
    <property type="term" value="F:ATP binding"/>
    <property type="evidence" value="ECO:0007669"/>
    <property type="project" value="UniProtKB-UniRule"/>
</dbReference>
<keyword evidence="2 6" id="KW-0547">Nucleotide-binding</keyword>
<dbReference type="InterPro" id="IPR008271">
    <property type="entry name" value="Ser/Thr_kinase_AS"/>
</dbReference>
<dbReference type="InterPro" id="IPR000719">
    <property type="entry name" value="Prot_kinase_dom"/>
</dbReference>
<dbReference type="SUPFAM" id="SSF56112">
    <property type="entry name" value="Protein kinase-like (PK-like)"/>
    <property type="match status" value="1"/>
</dbReference>
<dbReference type="PROSITE" id="PS00107">
    <property type="entry name" value="PROTEIN_KINASE_ATP"/>
    <property type="match status" value="1"/>
</dbReference>
<dbReference type="InterPro" id="IPR050339">
    <property type="entry name" value="CC_SR_Kinase"/>
</dbReference>
<dbReference type="GO" id="GO:0004694">
    <property type="term" value="F:eukaryotic translation initiation factor 2alpha kinase activity"/>
    <property type="evidence" value="ECO:0007669"/>
    <property type="project" value="TreeGrafter"/>
</dbReference>
<dbReference type="SMART" id="SM00220">
    <property type="entry name" value="S_TKc"/>
    <property type="match status" value="1"/>
</dbReference>
<dbReference type="Gene3D" id="3.30.200.20">
    <property type="entry name" value="Phosphorylase Kinase, domain 1"/>
    <property type="match status" value="1"/>
</dbReference>
<feature type="domain" description="Protein kinase" evidence="8">
    <location>
        <begin position="445"/>
        <end position="897"/>
    </location>
</feature>
<evidence type="ECO:0000256" key="1">
    <source>
        <dbReference type="ARBA" id="ARBA00022679"/>
    </source>
</evidence>
<feature type="region of interest" description="Disordered" evidence="7">
    <location>
        <begin position="274"/>
        <end position="294"/>
    </location>
</feature>
<feature type="region of interest" description="Disordered" evidence="7">
    <location>
        <begin position="632"/>
        <end position="660"/>
    </location>
</feature>
<dbReference type="PANTHER" id="PTHR11042:SF91">
    <property type="entry name" value="EUKARYOTIC TRANSLATION INITIATION FACTOR 2-ALPHA KINASE"/>
    <property type="match status" value="1"/>
</dbReference>
<feature type="compositionally biased region" description="Polar residues" evidence="7">
    <location>
        <begin position="640"/>
        <end position="650"/>
    </location>
</feature>
<dbReference type="GO" id="GO:0005737">
    <property type="term" value="C:cytoplasm"/>
    <property type="evidence" value="ECO:0007669"/>
    <property type="project" value="TreeGrafter"/>
</dbReference>
<feature type="binding site" evidence="6">
    <location>
        <position position="474"/>
    </location>
    <ligand>
        <name>ATP</name>
        <dbReference type="ChEBI" id="CHEBI:30616"/>
    </ligand>
</feature>
<dbReference type="PROSITE" id="PS50011">
    <property type="entry name" value="PROTEIN_KINASE_DOM"/>
    <property type="match status" value="1"/>
</dbReference>
<proteinExistence type="inferred from homology"/>
<dbReference type="Pfam" id="PF00069">
    <property type="entry name" value="Pkinase"/>
    <property type="match status" value="1"/>
</dbReference>
<dbReference type="PANTHER" id="PTHR11042">
    <property type="entry name" value="EUKARYOTIC TRANSLATION INITIATION FACTOR 2-ALPHA KINASE EIF2-ALPHA KINASE -RELATED"/>
    <property type="match status" value="1"/>
</dbReference>
<dbReference type="InterPro" id="IPR011009">
    <property type="entry name" value="Kinase-like_dom_sf"/>
</dbReference>
<protein>
    <submittedName>
        <fullName evidence="9">Protein kinase domain-containing protein</fullName>
    </submittedName>
</protein>
<feature type="compositionally biased region" description="Basic and acidic residues" evidence="7">
    <location>
        <begin position="543"/>
        <end position="553"/>
    </location>
</feature>
<evidence type="ECO:0000256" key="5">
    <source>
        <dbReference type="ARBA" id="ARBA00037982"/>
    </source>
</evidence>
<evidence type="ECO:0000256" key="2">
    <source>
        <dbReference type="ARBA" id="ARBA00022741"/>
    </source>
</evidence>
<feature type="compositionally biased region" description="Pro residues" evidence="7">
    <location>
        <begin position="276"/>
        <end position="292"/>
    </location>
</feature>
<sequence>LDGSLFVIDTRDTNHQWSQARLKAVSVSPDELLSSGFRIRPDELVSGVRHNSFLAFDPRTGKSAFEETAQDNMLETTFKFDLEAGIVYAHANSADKKELWHTKLGASIVKAWLYRRDTIELIPLSVFSRDLTAEADIWSRLLDMSLQKHTDFPLPPPSYQRPGKATFVDTLTSLNARTCSNALTPFQGPKVAPPRRPNSLQMIYLGVYKDQLYVQSNEAVNSGIQFSSTGLTVYDRAATIYPPTNDGPLSLLGYYWALKQQGPQLEQAYKRKRIPLLPPGPSQQPSSPPPPAGEIATRRDKGYVFCAHDRIRQCFLKGSRCIEDHWNTDSVQSILISLAGPAAGRSIEDNADSLGHQRVVRVRYHPFTWAPQFIAFFLLCGTLIQLTLRARQPVMACSPETSPNASDLLRRQSTSESISSSATFCNQNVTNNQAVPFVSTMEREFAFLGLIGSGGFGRVFEVENRIDGCRYAVKRIRLRHGYDDKRKFIREVKGKSQFIISTSFEGTFPKLNLGLPMASLNHVGIVRYYRAWFEEPPEGWQEARDREILPKDGDSEEEEESSLENGGFSATPNVATRPPGLFANPHAHGDDGRPLSAQSSMCHSTLSASCTKSLRRPQPICDISFCETSDRAGVNDDADTGNSRGWSLGSSEEETRSQVDVPAKLQTPRLSCYLYIQMQLCSRKSLKDWLADNPTIASRHPRERLYGIFLQIVDAVAYLHSRAYMHRDLKPSNILFDQENHIKLADFGLVTSSCSPPLSETDSDHQTAALSASSANVSTSAGKENSAGQLITFLPRDSVGGDSWGSSECSQFTASYGDRTNADRSDMQIKEHHTSQASGGDYDEKVDIFSLGLLFLELMFAFTTEMERVITLTRAKQQIFPLAFTEAHPKEVNFRCS</sequence>
<feature type="region of interest" description="Disordered" evidence="7">
    <location>
        <begin position="820"/>
        <end position="839"/>
    </location>
</feature>
<keyword evidence="1" id="KW-0808">Transferase</keyword>
<dbReference type="Gene3D" id="1.10.510.10">
    <property type="entry name" value="Transferase(Phosphotransferase) domain 1"/>
    <property type="match status" value="1"/>
</dbReference>
<dbReference type="InterPro" id="IPR017441">
    <property type="entry name" value="Protein_kinase_ATP_BS"/>
</dbReference>
<evidence type="ECO:0000256" key="4">
    <source>
        <dbReference type="ARBA" id="ARBA00022840"/>
    </source>
</evidence>
<evidence type="ECO:0000256" key="6">
    <source>
        <dbReference type="PROSITE-ProRule" id="PRU10141"/>
    </source>
</evidence>
<dbReference type="GO" id="GO:0005634">
    <property type="term" value="C:nucleus"/>
    <property type="evidence" value="ECO:0007669"/>
    <property type="project" value="TreeGrafter"/>
</dbReference>